<sequence>MSGISSTSELMEHLLSDRPSLAPSSNQFDEGDDSLVDGYSSSGNDSESNERSGIEATNSLTRDSEPMKGDVLKGLTTTARGHLKCSLVEEVRIIDSEFPEYPEVEAKYKFYGLGWMSEAPGYYYAIMVREFYLNYIATLEGM</sequence>
<evidence type="ECO:0000313" key="3">
    <source>
        <dbReference type="Proteomes" id="UP000823775"/>
    </source>
</evidence>
<organism evidence="2 3">
    <name type="scientific">Datura stramonium</name>
    <name type="common">Jimsonweed</name>
    <name type="synonym">Common thornapple</name>
    <dbReference type="NCBI Taxonomy" id="4076"/>
    <lineage>
        <taxon>Eukaryota</taxon>
        <taxon>Viridiplantae</taxon>
        <taxon>Streptophyta</taxon>
        <taxon>Embryophyta</taxon>
        <taxon>Tracheophyta</taxon>
        <taxon>Spermatophyta</taxon>
        <taxon>Magnoliopsida</taxon>
        <taxon>eudicotyledons</taxon>
        <taxon>Gunneridae</taxon>
        <taxon>Pentapetalae</taxon>
        <taxon>asterids</taxon>
        <taxon>lamiids</taxon>
        <taxon>Solanales</taxon>
        <taxon>Solanaceae</taxon>
        <taxon>Solanoideae</taxon>
        <taxon>Datureae</taxon>
        <taxon>Datura</taxon>
    </lineage>
</organism>
<feature type="region of interest" description="Disordered" evidence="1">
    <location>
        <begin position="1"/>
        <end position="71"/>
    </location>
</feature>
<gene>
    <name evidence="2" type="ORF">HAX54_044593</name>
</gene>
<evidence type="ECO:0000256" key="1">
    <source>
        <dbReference type="SAM" id="MobiDB-lite"/>
    </source>
</evidence>
<proteinExistence type="predicted"/>
<reference evidence="2 3" key="1">
    <citation type="journal article" date="2021" name="BMC Genomics">
        <title>Datura genome reveals duplications of psychoactive alkaloid biosynthetic genes and high mutation rate following tissue culture.</title>
        <authorList>
            <person name="Rajewski A."/>
            <person name="Carter-House D."/>
            <person name="Stajich J."/>
            <person name="Litt A."/>
        </authorList>
    </citation>
    <scope>NUCLEOTIDE SEQUENCE [LARGE SCALE GENOMIC DNA]</scope>
    <source>
        <strain evidence="2">AR-01</strain>
    </source>
</reference>
<dbReference type="EMBL" id="JACEIK010000682">
    <property type="protein sequence ID" value="MCD7460845.1"/>
    <property type="molecule type" value="Genomic_DNA"/>
</dbReference>
<dbReference type="Proteomes" id="UP000823775">
    <property type="component" value="Unassembled WGS sequence"/>
</dbReference>
<comment type="caution">
    <text evidence="2">The sequence shown here is derived from an EMBL/GenBank/DDBJ whole genome shotgun (WGS) entry which is preliminary data.</text>
</comment>
<protein>
    <submittedName>
        <fullName evidence="2">Uncharacterized protein</fullName>
    </submittedName>
</protein>
<accession>A0ABS8SPR9</accession>
<feature type="compositionally biased region" description="Basic and acidic residues" evidence="1">
    <location>
        <begin position="62"/>
        <end position="71"/>
    </location>
</feature>
<evidence type="ECO:0000313" key="2">
    <source>
        <dbReference type="EMBL" id="MCD7460845.1"/>
    </source>
</evidence>
<keyword evidence="3" id="KW-1185">Reference proteome</keyword>
<name>A0ABS8SPR9_DATST</name>